<dbReference type="EMBL" id="JAMFLX010000007">
    <property type="protein sequence ID" value="MCL6269757.1"/>
    <property type="molecule type" value="Genomic_DNA"/>
</dbReference>
<sequence length="640" mass="73848">MEIFNNYQQRYKLKEQEEMSLQEYLQRCKEDPSAYANAAERMLMAIGEPEIIDTSRDSRMSRIFSNKLIKRYKGFEDFYGMEDAIQQIVSYFRHAAQGLEEKKQILYLLGPVGGGKSSLAEKLKSLIEKVPFYAIKGSPVFESPLGLFNPTEDAAILHDEYGIPNRYVKGIMSPWAVKRLHEFGGDISQFRVVKLFPSILDQVAVAKTEPGDENNQDISSLVGKVDIRQLEEYSQNDPDAYSFSGALCRANQGMMEFVEMFKAPIKVLHPLLTATQEGNYNSTEGMSAIPYDGIILAHSNESEWQTFRNNKTNEAFIDRVNIVKVPYCTRVSEEIRIYSKLLLNSSLKDAPCAPDTLKMLAQFTTLSRIKEPENSNMFSKMRVYDGENLKDTDPQAKPLQEYKDAAGVDEGMEGLSTRFAFKILSKVFNFDPSEVAANPVHLLYVLEREIEQQQFPQETHERYLRYVKEFLAPKYIEFLGKEIQTAYLESYSEYGQNIFDRYITYADFWIQDQEYRDPETGDILDRGAINDELEKIEKAASIANPKDFRNEVVNFVLRARAGNEGKNPSWLSYEKMRTVIEKKMFSNTEDLLPVISFNAKGSQEEQRKHSEFVKRMVERGYTEKQVRLLSEWYIRVRKSQ</sequence>
<dbReference type="Pfam" id="PF06798">
    <property type="entry name" value="PrkA"/>
    <property type="match status" value="1"/>
</dbReference>
<dbReference type="Proteomes" id="UP001203338">
    <property type="component" value="Unassembled WGS sequence"/>
</dbReference>
<keyword evidence="3" id="KW-1185">Reference proteome</keyword>
<feature type="domain" description="PrkA AAA" evidence="1">
    <location>
        <begin position="19"/>
        <end position="376"/>
    </location>
</feature>
<dbReference type="InterPro" id="IPR057741">
    <property type="entry name" value="YeaG"/>
</dbReference>
<keyword evidence="2" id="KW-0418">Kinase</keyword>
<evidence type="ECO:0000259" key="1">
    <source>
        <dbReference type="SMART" id="SM00763"/>
    </source>
</evidence>
<reference evidence="2 3" key="1">
    <citation type="submission" date="2022-05" db="EMBL/GenBank/DDBJ databases">
        <authorList>
            <person name="Park J.-S."/>
        </authorList>
    </citation>
    <scope>NUCLEOTIDE SEQUENCE [LARGE SCALE GENOMIC DNA]</scope>
    <source>
        <strain evidence="2 3">2012CJ34-2</strain>
    </source>
</reference>
<dbReference type="RefSeq" id="WP_249698840.1">
    <property type="nucleotide sequence ID" value="NZ_JAMFLX010000007.1"/>
</dbReference>
<dbReference type="PANTHER" id="PTHR30267:SF2">
    <property type="entry name" value="PROTEIN PRKA"/>
    <property type="match status" value="1"/>
</dbReference>
<dbReference type="PANTHER" id="PTHR30267">
    <property type="entry name" value="PROTEIN KINASE PRKA"/>
    <property type="match status" value="1"/>
</dbReference>
<accession>A0ABT0PEG1</accession>
<dbReference type="Pfam" id="PF08298">
    <property type="entry name" value="AAA_PrkA"/>
    <property type="match status" value="1"/>
</dbReference>
<dbReference type="InterPro" id="IPR016230">
    <property type="entry name" value="PrkA/YeaG"/>
</dbReference>
<keyword evidence="2" id="KW-0808">Transferase</keyword>
<protein>
    <submittedName>
        <fullName evidence="2">PrkA family serine protein kinase</fullName>
    </submittedName>
</protein>
<dbReference type="NCBIfam" id="NF011999">
    <property type="entry name" value="PRK15455.1"/>
    <property type="match status" value="1"/>
</dbReference>
<comment type="caution">
    <text evidence="2">The sequence shown here is derived from an EMBL/GenBank/DDBJ whole genome shotgun (WGS) entry which is preliminary data.</text>
</comment>
<dbReference type="GO" id="GO:0016301">
    <property type="term" value="F:kinase activity"/>
    <property type="evidence" value="ECO:0007669"/>
    <property type="project" value="UniProtKB-KW"/>
</dbReference>
<dbReference type="InterPro" id="IPR013153">
    <property type="entry name" value="Prk_AAA"/>
</dbReference>
<organism evidence="2 3">
    <name type="scientific">Parendozoicomonas callyspongiae</name>
    <dbReference type="NCBI Taxonomy" id="2942213"/>
    <lineage>
        <taxon>Bacteria</taxon>
        <taxon>Pseudomonadati</taxon>
        <taxon>Pseudomonadota</taxon>
        <taxon>Gammaproteobacteria</taxon>
        <taxon>Oceanospirillales</taxon>
        <taxon>Endozoicomonadaceae</taxon>
        <taxon>Parendozoicomonas</taxon>
    </lineage>
</organism>
<proteinExistence type="predicted"/>
<dbReference type="Gene3D" id="3.40.50.300">
    <property type="entry name" value="P-loop containing nucleotide triphosphate hydrolases"/>
    <property type="match status" value="1"/>
</dbReference>
<name>A0ABT0PEG1_9GAMM</name>
<evidence type="ECO:0000313" key="3">
    <source>
        <dbReference type="Proteomes" id="UP001203338"/>
    </source>
</evidence>
<dbReference type="InterPro" id="IPR027417">
    <property type="entry name" value="P-loop_NTPase"/>
</dbReference>
<dbReference type="SUPFAM" id="SSF52540">
    <property type="entry name" value="P-loop containing nucleoside triphosphate hydrolases"/>
    <property type="match status" value="1"/>
</dbReference>
<dbReference type="SMART" id="SM00763">
    <property type="entry name" value="AAA_PrkA"/>
    <property type="match status" value="1"/>
</dbReference>
<dbReference type="InterPro" id="IPR010650">
    <property type="entry name" value="PrkA_C"/>
</dbReference>
<gene>
    <name evidence="2" type="ORF">M3P05_07365</name>
</gene>
<dbReference type="PIRSF" id="PIRSF000549">
    <property type="entry name" value="Ser_prot_kin"/>
    <property type="match status" value="1"/>
</dbReference>
<evidence type="ECO:0000313" key="2">
    <source>
        <dbReference type="EMBL" id="MCL6269757.1"/>
    </source>
</evidence>